<dbReference type="Proteomes" id="UP001642484">
    <property type="component" value="Unassembled WGS sequence"/>
</dbReference>
<dbReference type="InterPro" id="IPR026906">
    <property type="entry name" value="LRR_5"/>
</dbReference>
<sequence length="239" mass="26066">MSESFGHVRAQLISGQVCMVEGILPETTILDLKQKLKAWNPSEDDLTRQLSSVQLVVDGKRFEDDEMVVAAISPTSEVQVVFTNPAVECASQRCCCSWELLDVCIPESVGIIEDHAFNDCSLLLRVSIPKSVRRIGACAFAGCSSLESLVIPDSVTAIGDHAFEGCRSLGDLSLPSVVQSLGEGPKTAFLSGSTRTGRTCRLLERRRKSSERNPVGSRKRCPFRGKRPQTRGGIPNWSK</sequence>
<organism evidence="2 3">
    <name type="scientific">Durusdinium trenchii</name>
    <dbReference type="NCBI Taxonomy" id="1381693"/>
    <lineage>
        <taxon>Eukaryota</taxon>
        <taxon>Sar</taxon>
        <taxon>Alveolata</taxon>
        <taxon>Dinophyceae</taxon>
        <taxon>Suessiales</taxon>
        <taxon>Symbiodiniaceae</taxon>
        <taxon>Durusdinium</taxon>
    </lineage>
</organism>
<gene>
    <name evidence="2" type="ORF">CCMP2556_LOCUS12824</name>
</gene>
<dbReference type="PANTHER" id="PTHR45661">
    <property type="entry name" value="SURFACE ANTIGEN"/>
    <property type="match status" value="1"/>
</dbReference>
<dbReference type="Pfam" id="PF13306">
    <property type="entry name" value="LRR_5"/>
    <property type="match status" value="1"/>
</dbReference>
<protein>
    <recommendedName>
        <fullName evidence="4">Ubiquitin-like domain-containing protein</fullName>
    </recommendedName>
</protein>
<feature type="region of interest" description="Disordered" evidence="1">
    <location>
        <begin position="206"/>
        <end position="239"/>
    </location>
</feature>
<accession>A0ABP0JTD1</accession>
<evidence type="ECO:0000313" key="3">
    <source>
        <dbReference type="Proteomes" id="UP001642484"/>
    </source>
</evidence>
<dbReference type="Gene3D" id="3.80.10.10">
    <property type="entry name" value="Ribonuclease Inhibitor"/>
    <property type="match status" value="1"/>
</dbReference>
<dbReference type="SUPFAM" id="SSF52058">
    <property type="entry name" value="L domain-like"/>
    <property type="match status" value="1"/>
</dbReference>
<comment type="caution">
    <text evidence="2">The sequence shown here is derived from an EMBL/GenBank/DDBJ whole genome shotgun (WGS) entry which is preliminary data.</text>
</comment>
<feature type="compositionally biased region" description="Basic residues" evidence="1">
    <location>
        <begin position="217"/>
        <end position="229"/>
    </location>
</feature>
<evidence type="ECO:0000313" key="2">
    <source>
        <dbReference type="EMBL" id="CAK9017289.1"/>
    </source>
</evidence>
<evidence type="ECO:0000256" key="1">
    <source>
        <dbReference type="SAM" id="MobiDB-lite"/>
    </source>
</evidence>
<dbReference type="InterPro" id="IPR032675">
    <property type="entry name" value="LRR_dom_sf"/>
</dbReference>
<dbReference type="InterPro" id="IPR053139">
    <property type="entry name" value="Surface_bspA-like"/>
</dbReference>
<dbReference type="EMBL" id="CAXAMN010006335">
    <property type="protein sequence ID" value="CAK9017289.1"/>
    <property type="molecule type" value="Genomic_DNA"/>
</dbReference>
<name>A0ABP0JTD1_9DINO</name>
<dbReference type="PANTHER" id="PTHR45661:SF3">
    <property type="entry name" value="IG-LIKE DOMAIN-CONTAINING PROTEIN"/>
    <property type="match status" value="1"/>
</dbReference>
<keyword evidence="3" id="KW-1185">Reference proteome</keyword>
<reference evidence="2 3" key="1">
    <citation type="submission" date="2024-02" db="EMBL/GenBank/DDBJ databases">
        <authorList>
            <person name="Chen Y."/>
            <person name="Shah S."/>
            <person name="Dougan E. K."/>
            <person name="Thang M."/>
            <person name="Chan C."/>
        </authorList>
    </citation>
    <scope>NUCLEOTIDE SEQUENCE [LARGE SCALE GENOMIC DNA]</scope>
</reference>
<proteinExistence type="predicted"/>
<evidence type="ECO:0008006" key="4">
    <source>
        <dbReference type="Google" id="ProtNLM"/>
    </source>
</evidence>